<dbReference type="InterPro" id="IPR000683">
    <property type="entry name" value="Gfo/Idh/MocA-like_OxRdtase_N"/>
</dbReference>
<sequence length="503" mass="55574">MAGRDLQRDARIVLGPGRQPVRSGLERLRPDHEAGAGEVTGALATRRRFLTRSLAAAVTVCGAAIRSSSALPPSARLRVGVIGCGFRGKYLIANLPPIAHVVALCDCDRRRMAVTRQPQGDFAEVLADFAAGDGRGVAEFQDYRRMLDAVRLDAVLIAAPDHHHVGMAMAACLAGLDVYVEKPLSLTIAEGRRLIDVANRTGRVVQVGSQQRSMEVNRVGCAFVRHGGLGKITLVEAPNYPGPLTPPNFPAEPVPAELDWNLFCGPAPLTPHHRQRWVKDEFKIDGLLWRGWDLWRDYAGHMLTNWGAHSLDMVQFALGQDATGPTEIRPWPERIPSEMDAVWSDKTPPSGYAADPREDRMRFCPVEMRYGDGPVLRLTPGIKELVFHGERGRLFMSRNKFRTEPAEIAPPPVDPEQVAPWNGVGNVARPHLQNWIDCLATRGRPVAPLEVGHRSVTVCHLGNLARELGRPLRWNPVTERFVNDPAADALLDRPRRREFELPG</sequence>
<dbReference type="InterPro" id="IPR036291">
    <property type="entry name" value="NAD(P)-bd_dom_sf"/>
</dbReference>
<evidence type="ECO:0000259" key="1">
    <source>
        <dbReference type="Pfam" id="PF01408"/>
    </source>
</evidence>
<protein>
    <submittedName>
        <fullName evidence="3">Gfo/Idh/MocA family oxidoreductase</fullName>
    </submittedName>
</protein>
<proteinExistence type="predicted"/>
<dbReference type="InterPro" id="IPR043906">
    <property type="entry name" value="Gfo/Idh/MocA_OxRdtase_bact_C"/>
</dbReference>
<dbReference type="GO" id="GO:0000166">
    <property type="term" value="F:nucleotide binding"/>
    <property type="evidence" value="ECO:0007669"/>
    <property type="project" value="InterPro"/>
</dbReference>
<feature type="domain" description="Gfo/Idh/MocA-like oxidoreductase bacterial type C-terminal" evidence="2">
    <location>
        <begin position="430"/>
        <end position="500"/>
    </location>
</feature>
<dbReference type="Pfam" id="PF19051">
    <property type="entry name" value="GFO_IDH_MocA_C2"/>
    <property type="match status" value="2"/>
</dbReference>
<feature type="domain" description="Gfo/Idh/MocA-like oxidoreductase N-terminal" evidence="1">
    <location>
        <begin position="77"/>
        <end position="208"/>
    </location>
</feature>
<reference evidence="3" key="1">
    <citation type="journal article" date="2020" name="mSystems">
        <title>Genome- and Community-Level Interaction Insights into Carbon Utilization and Element Cycling Functions of Hydrothermarchaeota in Hydrothermal Sediment.</title>
        <authorList>
            <person name="Zhou Z."/>
            <person name="Liu Y."/>
            <person name="Xu W."/>
            <person name="Pan J."/>
            <person name="Luo Z.H."/>
            <person name="Li M."/>
        </authorList>
    </citation>
    <scope>NUCLEOTIDE SEQUENCE [LARGE SCALE GENOMIC DNA]</scope>
    <source>
        <strain evidence="3">SpSt-339</strain>
    </source>
</reference>
<dbReference type="Gene3D" id="3.40.50.720">
    <property type="entry name" value="NAD(P)-binding Rossmann-like Domain"/>
    <property type="match status" value="1"/>
</dbReference>
<dbReference type="Gene3D" id="3.30.360.10">
    <property type="entry name" value="Dihydrodipicolinate Reductase, domain 2"/>
    <property type="match status" value="1"/>
</dbReference>
<evidence type="ECO:0000313" key="3">
    <source>
        <dbReference type="EMBL" id="HEN16841.1"/>
    </source>
</evidence>
<dbReference type="PANTHER" id="PTHR43818">
    <property type="entry name" value="BCDNA.GH03377"/>
    <property type="match status" value="1"/>
</dbReference>
<name>A0A7C2K377_9PLAN</name>
<gene>
    <name evidence="3" type="ORF">ENQ76_15375</name>
</gene>
<accession>A0A7C2K377</accession>
<feature type="domain" description="Gfo/Idh/MocA-like oxidoreductase bacterial type C-terminal" evidence="2">
    <location>
        <begin position="249"/>
        <end position="329"/>
    </location>
</feature>
<dbReference type="EMBL" id="DSOK01000422">
    <property type="protein sequence ID" value="HEN16841.1"/>
    <property type="molecule type" value="Genomic_DNA"/>
</dbReference>
<dbReference type="InterPro" id="IPR050463">
    <property type="entry name" value="Gfo/Idh/MocA_oxidrdct_glycsds"/>
</dbReference>
<organism evidence="3">
    <name type="scientific">Schlesneria paludicola</name>
    <dbReference type="NCBI Taxonomy" id="360056"/>
    <lineage>
        <taxon>Bacteria</taxon>
        <taxon>Pseudomonadati</taxon>
        <taxon>Planctomycetota</taxon>
        <taxon>Planctomycetia</taxon>
        <taxon>Planctomycetales</taxon>
        <taxon>Planctomycetaceae</taxon>
        <taxon>Schlesneria</taxon>
    </lineage>
</organism>
<dbReference type="Pfam" id="PF01408">
    <property type="entry name" value="GFO_IDH_MocA"/>
    <property type="match status" value="1"/>
</dbReference>
<dbReference type="AlphaFoldDB" id="A0A7C2K377"/>
<comment type="caution">
    <text evidence="3">The sequence shown here is derived from an EMBL/GenBank/DDBJ whole genome shotgun (WGS) entry which is preliminary data.</text>
</comment>
<dbReference type="SUPFAM" id="SSF51735">
    <property type="entry name" value="NAD(P)-binding Rossmann-fold domains"/>
    <property type="match status" value="1"/>
</dbReference>
<dbReference type="PANTHER" id="PTHR43818:SF5">
    <property type="entry name" value="OXIDOREDUCTASE FAMILY PROTEIN"/>
    <property type="match status" value="1"/>
</dbReference>
<evidence type="ECO:0000259" key="2">
    <source>
        <dbReference type="Pfam" id="PF19051"/>
    </source>
</evidence>